<evidence type="ECO:0000256" key="8">
    <source>
        <dbReference type="SAM" id="Phobius"/>
    </source>
</evidence>
<comment type="subcellular location">
    <subcellularLocation>
        <location evidence="1">Cell membrane</location>
        <topology evidence="1">Multi-pass membrane protein</topology>
    </subcellularLocation>
</comment>
<dbReference type="PANTHER" id="PTHR32024:SF1">
    <property type="entry name" value="KTR SYSTEM POTASSIUM UPTAKE PROTEIN B"/>
    <property type="match status" value="1"/>
</dbReference>
<feature type="transmembrane region" description="Helical" evidence="8">
    <location>
        <begin position="299"/>
        <end position="316"/>
    </location>
</feature>
<dbReference type="Proteomes" id="UP001108027">
    <property type="component" value="Unassembled WGS sequence"/>
</dbReference>
<name>A0A9Q3ULY9_9GAMM</name>
<proteinExistence type="predicted"/>
<evidence type="ECO:0000256" key="2">
    <source>
        <dbReference type="ARBA" id="ARBA00022448"/>
    </source>
</evidence>
<keyword evidence="4 8" id="KW-0812">Transmembrane</keyword>
<sequence>MRSWLPRLRGRVTLRARMRRAWRLSPPALLAGGFAVFILIGTLLFWLPFASHEGLSLWQALFTATASITVTGLSLADPARDLTLFGQIVVMVLFHVGGLGLMTFAVLTVLALGGRLGLGGQRVVREAMNQTSPGDVILLVRQVALLALTLELTGAAVLATAWVPEMGWARGLWMSFFHAASAFNNAGVSILPEGLAPWAATPLITVVITGLFIIGGLGFTVINDLWRERRFGRLSLHSKLTLAGTLVLAVSAWLMVMGFEWSNGNTLAALAPEQRPWLAWFMAVVPRSAGFAVVDISVAYAPTVLLTMFLIFIGGGSNSTASGIKVSTFMVVILATRAFLTGRQRPTAFKRMVSLNSVFRAYTVVVLSLLMVMLGCFLLVILEPEMRPMDVLFEGFSAFGNAGMTRGITADMSMASQAIVMVLMFVGRVGPLALAFSLARPRPVRLRYAEDEVQIG</sequence>
<evidence type="ECO:0000256" key="3">
    <source>
        <dbReference type="ARBA" id="ARBA00022475"/>
    </source>
</evidence>
<dbReference type="RefSeq" id="WP_204427409.1">
    <property type="nucleotide sequence ID" value="NZ_ARXL01000004.1"/>
</dbReference>
<dbReference type="GO" id="GO:0030001">
    <property type="term" value="P:metal ion transport"/>
    <property type="evidence" value="ECO:0007669"/>
    <property type="project" value="UniProtKB-ARBA"/>
</dbReference>
<feature type="transmembrane region" description="Helical" evidence="8">
    <location>
        <begin position="88"/>
        <end position="116"/>
    </location>
</feature>
<evidence type="ECO:0000313" key="9">
    <source>
        <dbReference type="EMBL" id="MCC4307852.1"/>
    </source>
</evidence>
<keyword evidence="3" id="KW-1003">Cell membrane</keyword>
<keyword evidence="5 8" id="KW-1133">Transmembrane helix</keyword>
<keyword evidence="10" id="KW-1185">Reference proteome</keyword>
<feature type="transmembrane region" description="Helical" evidence="8">
    <location>
        <begin position="361"/>
        <end position="382"/>
    </location>
</feature>
<comment type="caution">
    <text evidence="9">The sequence shown here is derived from an EMBL/GenBank/DDBJ whole genome shotgun (WGS) entry which is preliminary data.</text>
</comment>
<keyword evidence="7 8" id="KW-0472">Membrane</keyword>
<feature type="transmembrane region" description="Helical" evidence="8">
    <location>
        <begin position="171"/>
        <end position="191"/>
    </location>
</feature>
<dbReference type="GO" id="GO:0008324">
    <property type="term" value="F:monoatomic cation transmembrane transporter activity"/>
    <property type="evidence" value="ECO:0007669"/>
    <property type="project" value="InterPro"/>
</dbReference>
<evidence type="ECO:0000256" key="5">
    <source>
        <dbReference type="ARBA" id="ARBA00022989"/>
    </source>
</evidence>
<feature type="transmembrane region" description="Helical" evidence="8">
    <location>
        <begin position="21"/>
        <end position="49"/>
    </location>
</feature>
<evidence type="ECO:0000313" key="10">
    <source>
        <dbReference type="Proteomes" id="UP001108027"/>
    </source>
</evidence>
<protein>
    <submittedName>
        <fullName evidence="9">Ktr system potassium transporter B</fullName>
    </submittedName>
</protein>
<gene>
    <name evidence="9" type="ORF">LL252_04635</name>
</gene>
<evidence type="ECO:0000256" key="4">
    <source>
        <dbReference type="ARBA" id="ARBA00022692"/>
    </source>
</evidence>
<dbReference type="AlphaFoldDB" id="A0A9Q3ULY9"/>
<dbReference type="PANTHER" id="PTHR32024">
    <property type="entry name" value="TRK SYSTEM POTASSIUM UPTAKE PROTEIN TRKG-RELATED"/>
    <property type="match status" value="1"/>
</dbReference>
<evidence type="ECO:0000256" key="6">
    <source>
        <dbReference type="ARBA" id="ARBA00023065"/>
    </source>
</evidence>
<evidence type="ECO:0000256" key="1">
    <source>
        <dbReference type="ARBA" id="ARBA00004651"/>
    </source>
</evidence>
<feature type="transmembrane region" description="Helical" evidence="8">
    <location>
        <begin position="203"/>
        <end position="226"/>
    </location>
</feature>
<dbReference type="EMBL" id="JAJGNA010000003">
    <property type="protein sequence ID" value="MCC4307852.1"/>
    <property type="molecule type" value="Genomic_DNA"/>
</dbReference>
<accession>A0A9Q3ULY9</accession>
<keyword evidence="6" id="KW-0406">Ion transport</keyword>
<reference evidence="9" key="1">
    <citation type="submission" date="2021-10" db="EMBL/GenBank/DDBJ databases">
        <title>The diversity and Nitrogen Metabolism of Culturable Nitrate-Utilizing Bacteria Within the Oxygen Minimum Zone of the Changjiang (Yangtze River)Estuary.</title>
        <authorList>
            <person name="Zhang D."/>
            <person name="Zheng J."/>
            <person name="Liu S."/>
            <person name="He W."/>
        </authorList>
    </citation>
    <scope>NUCLEOTIDE SEQUENCE</scope>
    <source>
        <strain evidence="9">FXH-223</strain>
    </source>
</reference>
<feature type="transmembrane region" description="Helical" evidence="8">
    <location>
        <begin position="136"/>
        <end position="159"/>
    </location>
</feature>
<feature type="transmembrane region" description="Helical" evidence="8">
    <location>
        <begin position="238"/>
        <end position="257"/>
    </location>
</feature>
<dbReference type="GO" id="GO:0005886">
    <property type="term" value="C:plasma membrane"/>
    <property type="evidence" value="ECO:0007669"/>
    <property type="project" value="UniProtKB-SubCell"/>
</dbReference>
<dbReference type="Pfam" id="PF02386">
    <property type="entry name" value="TrkH"/>
    <property type="match status" value="1"/>
</dbReference>
<feature type="transmembrane region" description="Helical" evidence="8">
    <location>
        <begin position="322"/>
        <end position="340"/>
    </location>
</feature>
<feature type="transmembrane region" description="Helical" evidence="8">
    <location>
        <begin position="55"/>
        <end position="76"/>
    </location>
</feature>
<feature type="transmembrane region" description="Helical" evidence="8">
    <location>
        <begin position="418"/>
        <end position="439"/>
    </location>
</feature>
<organism evidence="9 10">
    <name type="scientific">Alloalcanivorax marinus</name>
    <dbReference type="NCBI Taxonomy" id="1177169"/>
    <lineage>
        <taxon>Bacteria</taxon>
        <taxon>Pseudomonadati</taxon>
        <taxon>Pseudomonadota</taxon>
        <taxon>Gammaproteobacteria</taxon>
        <taxon>Oceanospirillales</taxon>
        <taxon>Alcanivoracaceae</taxon>
        <taxon>Alloalcanivorax</taxon>
    </lineage>
</organism>
<keyword evidence="2" id="KW-0813">Transport</keyword>
<evidence type="ECO:0000256" key="7">
    <source>
        <dbReference type="ARBA" id="ARBA00023136"/>
    </source>
</evidence>
<feature type="transmembrane region" description="Helical" evidence="8">
    <location>
        <begin position="277"/>
        <end position="294"/>
    </location>
</feature>
<dbReference type="InterPro" id="IPR003445">
    <property type="entry name" value="Cat_transpt"/>
</dbReference>